<dbReference type="AlphaFoldDB" id="Q84BW4"/>
<evidence type="ECO:0000256" key="5">
    <source>
        <dbReference type="ARBA" id="ARBA00023136"/>
    </source>
</evidence>
<proteinExistence type="inferred from homology"/>
<feature type="compositionally biased region" description="Acidic residues" evidence="6">
    <location>
        <begin position="1"/>
        <end position="11"/>
    </location>
</feature>
<gene>
    <name evidence="8" type="primary">virB10</name>
</gene>
<evidence type="ECO:0000313" key="8">
    <source>
        <dbReference type="EMBL" id="AAO85708.1"/>
    </source>
</evidence>
<evidence type="ECO:0000256" key="7">
    <source>
        <dbReference type="SAM" id="Phobius"/>
    </source>
</evidence>
<dbReference type="InterPro" id="IPR042217">
    <property type="entry name" value="T4SS_VirB10/TrbI"/>
</dbReference>
<dbReference type="CDD" id="cd16429">
    <property type="entry name" value="VirB10"/>
    <property type="match status" value="1"/>
</dbReference>
<evidence type="ECO:0000256" key="1">
    <source>
        <dbReference type="ARBA" id="ARBA00004167"/>
    </source>
</evidence>
<dbReference type="InterPro" id="IPR005498">
    <property type="entry name" value="T4SS_VirB10/TraB/TrbI"/>
</dbReference>
<evidence type="ECO:0000256" key="6">
    <source>
        <dbReference type="SAM" id="MobiDB-lite"/>
    </source>
</evidence>
<feature type="region of interest" description="Disordered" evidence="6">
    <location>
        <begin position="1"/>
        <end position="25"/>
    </location>
</feature>
<keyword evidence="5 7" id="KW-0472">Membrane</keyword>
<dbReference type="GO" id="GO:0016020">
    <property type="term" value="C:membrane"/>
    <property type="evidence" value="ECO:0007669"/>
    <property type="project" value="UniProtKB-SubCell"/>
</dbReference>
<keyword evidence="3 7" id="KW-0812">Transmembrane</keyword>
<name>Q84BW4_BARQI</name>
<dbReference type="EMBL" id="AY216720">
    <property type="protein sequence ID" value="AAO85708.1"/>
    <property type="molecule type" value="Genomic_DNA"/>
</dbReference>
<accession>Q84BW4</accession>
<keyword evidence="4 7" id="KW-1133">Transmembrane helix</keyword>
<dbReference type="Gene3D" id="2.40.128.260">
    <property type="entry name" value="Type IV secretion system, VirB10/TraB/TrbI"/>
    <property type="match status" value="1"/>
</dbReference>
<feature type="transmembrane region" description="Helical" evidence="7">
    <location>
        <begin position="33"/>
        <end position="51"/>
    </location>
</feature>
<comment type="subcellular location">
    <subcellularLocation>
        <location evidence="1">Membrane</location>
        <topology evidence="1">Single-pass membrane protein</topology>
    </subcellularLocation>
</comment>
<reference evidence="8" key="1">
    <citation type="submission" date="2003-01" db="EMBL/GenBank/DDBJ databases">
        <title>Genes composing the virB operon of Bartonella quintana.</title>
        <authorList>
            <person name="Kohlhorst D.E."/>
            <person name="Soni T."/>
            <person name="Baumstark B.R."/>
        </authorList>
    </citation>
    <scope>NUCLEOTIDE SEQUENCE</scope>
    <source>
        <strain evidence="8">Fuller</strain>
    </source>
</reference>
<evidence type="ECO:0000256" key="4">
    <source>
        <dbReference type="ARBA" id="ARBA00022989"/>
    </source>
</evidence>
<sequence length="446" mass="50274">MVMKDEMDENNINDRSTIKDGQGKKLHSNTSKAVALLVLLGVCGYLAYSTLITNKKQPVELPKEAIIKQTERFRPAQPKPVLLEPTEKNNPSCCPRSFELPTPKINLLKTNADDSLLEAAQTECSCLAYASPQKSQAMQKKITTLHRTNSKENLMKQHNALIIFSNRQTLKVFMLQHLLIEMPAHKKAKQMQKKITTLDRTNSKENLMKQHNALIIFSNRQTLKVFMLQHLLIETTSSQGASIPCILETAISSDQQGFTSCIVSRDILVRQWSRLSFLTRAHKSLANTRSGLKKGQNRLFVLWNRAKTQVGIITLASPATDALGRSGVDGDVDNHWFERIGSALLVSIVRDATNYARNRLPKDQDKNSSDTISSGPNIANIVVENYANIPPTLTKKPRGKWSMFFVAPRFRIFSSVYKLKVIEDKKQIVNRSISRNFYKNSAVILK</sequence>
<comment type="similarity">
    <text evidence="2">Belongs to the TrbI/VirB10 family.</text>
</comment>
<evidence type="ECO:0000256" key="2">
    <source>
        <dbReference type="ARBA" id="ARBA00010265"/>
    </source>
</evidence>
<dbReference type="Pfam" id="PF03743">
    <property type="entry name" value="TrbI"/>
    <property type="match status" value="1"/>
</dbReference>
<protein>
    <submittedName>
        <fullName evidence="8">VirB10</fullName>
    </submittedName>
</protein>
<organism evidence="8">
    <name type="scientific">Bartonella quintana</name>
    <name type="common">Rochalimaea quintana</name>
    <dbReference type="NCBI Taxonomy" id="803"/>
    <lineage>
        <taxon>Bacteria</taxon>
        <taxon>Pseudomonadati</taxon>
        <taxon>Pseudomonadota</taxon>
        <taxon>Alphaproteobacteria</taxon>
        <taxon>Hyphomicrobiales</taxon>
        <taxon>Bartonellaceae</taxon>
        <taxon>Bartonella</taxon>
    </lineage>
</organism>
<evidence type="ECO:0000256" key="3">
    <source>
        <dbReference type="ARBA" id="ARBA00022692"/>
    </source>
</evidence>